<dbReference type="Gene3D" id="3.30.70.2330">
    <property type="match status" value="1"/>
</dbReference>
<proteinExistence type="predicted"/>
<dbReference type="EMBL" id="MU827816">
    <property type="protein sequence ID" value="KAJ7323138.1"/>
    <property type="molecule type" value="Genomic_DNA"/>
</dbReference>
<evidence type="ECO:0000313" key="1">
    <source>
        <dbReference type="EMBL" id="KAJ7323138.1"/>
    </source>
</evidence>
<dbReference type="Proteomes" id="UP001163046">
    <property type="component" value="Unassembled WGS sequence"/>
</dbReference>
<protein>
    <recommendedName>
        <fullName evidence="3">HIRAN domain-containing protein</fullName>
    </recommendedName>
</protein>
<evidence type="ECO:0008006" key="3">
    <source>
        <dbReference type="Google" id="ProtNLM"/>
    </source>
</evidence>
<keyword evidence="2" id="KW-1185">Reference proteome</keyword>
<name>A0A9W9Y8E1_9CNID</name>
<dbReference type="AlphaFoldDB" id="A0A9W9Y8E1"/>
<organism evidence="1 2">
    <name type="scientific">Desmophyllum pertusum</name>
    <dbReference type="NCBI Taxonomy" id="174260"/>
    <lineage>
        <taxon>Eukaryota</taxon>
        <taxon>Metazoa</taxon>
        <taxon>Cnidaria</taxon>
        <taxon>Anthozoa</taxon>
        <taxon>Hexacorallia</taxon>
        <taxon>Scleractinia</taxon>
        <taxon>Caryophylliina</taxon>
        <taxon>Caryophylliidae</taxon>
        <taxon>Desmophyllum</taxon>
    </lineage>
</organism>
<gene>
    <name evidence="1" type="ORF">OS493_032141</name>
</gene>
<comment type="caution">
    <text evidence="1">The sequence shown here is derived from an EMBL/GenBank/DDBJ whole genome shotgun (WGS) entry which is preliminary data.</text>
</comment>
<sequence>MQQTDKRNVTFIVDFDVVGKSSVSKLPQPKAMDELKHATDDDSFEDCCPWLDLLMCQCNCTEYPRLMNVVLPNCTADNDNHREAGDASNLSSGESDDDIVVAEDEVSQVDEEEYLEEPCNEREADDEAVPLFTEYVGEVALRVMPEADNIRDCNAIIVQAQVNSQWDRIGYIPKEKVPTFTSAIRNNEVQDVKFKHIKCQYIMIDTPKWTYIASVIVTKTGRWLANDGQYKYNDKL</sequence>
<evidence type="ECO:0000313" key="2">
    <source>
        <dbReference type="Proteomes" id="UP001163046"/>
    </source>
</evidence>
<reference evidence="1" key="1">
    <citation type="submission" date="2023-01" db="EMBL/GenBank/DDBJ databases">
        <title>Genome assembly of the deep-sea coral Lophelia pertusa.</title>
        <authorList>
            <person name="Herrera S."/>
            <person name="Cordes E."/>
        </authorList>
    </citation>
    <scope>NUCLEOTIDE SEQUENCE</scope>
    <source>
        <strain evidence="1">USNM1676648</strain>
        <tissue evidence="1">Polyp</tissue>
    </source>
</reference>
<accession>A0A9W9Y8E1</accession>